<sequence>MSSIGSDARRLNGLHRISSLLVGIMLLVFGVLGFTNNLDFFSTTGSPVLGLSTNLLLSTVSVVVGAVLVGAAVRGGRFASTVSVTVGALFLLSGVVNVLLIGTPYNLLAFRMPNVVFSLLVGLVMLVLGAYGRFSGRLPSDNPYAAEQKHVVDAEGGDDRDQRLPAGAADIAAARSLADTERLVANGGGTEEQRRMLAEVDAIRDTGERRDAWRARTERGGAPA</sequence>
<feature type="transmembrane region" description="Helical" evidence="1">
    <location>
        <begin position="55"/>
        <end position="73"/>
    </location>
</feature>
<proteinExistence type="predicted"/>
<evidence type="ECO:0000256" key="1">
    <source>
        <dbReference type="SAM" id="Phobius"/>
    </source>
</evidence>
<protein>
    <submittedName>
        <fullName evidence="2">Sulfite exporter TauE/SafE</fullName>
    </submittedName>
</protein>
<reference evidence="2 3" key="1">
    <citation type="submission" date="2020-07" db="EMBL/GenBank/DDBJ databases">
        <title>Sequencing the genomes of 1000 actinobacteria strains.</title>
        <authorList>
            <person name="Klenk H.-P."/>
        </authorList>
    </citation>
    <scope>NUCLEOTIDE SEQUENCE [LARGE SCALE GENOMIC DNA]</scope>
    <source>
        <strain evidence="2 3">DSM 44749</strain>
    </source>
</reference>
<gene>
    <name evidence="2" type="ORF">HDA37_002619</name>
</gene>
<comment type="caution">
    <text evidence="2">The sequence shown here is derived from an EMBL/GenBank/DDBJ whole genome shotgun (WGS) entry which is preliminary data.</text>
</comment>
<feature type="transmembrane region" description="Helical" evidence="1">
    <location>
        <begin position="80"/>
        <end position="103"/>
    </location>
</feature>
<dbReference type="Pfam" id="PF14325">
    <property type="entry name" value="DUF4383"/>
    <property type="match status" value="1"/>
</dbReference>
<organism evidence="2 3">
    <name type="scientific">Pseudonocardia alni</name>
    <name type="common">Amycolata alni</name>
    <dbReference type="NCBI Taxonomy" id="33907"/>
    <lineage>
        <taxon>Bacteria</taxon>
        <taxon>Bacillati</taxon>
        <taxon>Actinomycetota</taxon>
        <taxon>Actinomycetes</taxon>
        <taxon>Pseudonocardiales</taxon>
        <taxon>Pseudonocardiaceae</taxon>
        <taxon>Pseudonocardia</taxon>
    </lineage>
</organism>
<dbReference type="AlphaFoldDB" id="A0A852W6D1"/>
<dbReference type="EMBL" id="JACCCZ010000001">
    <property type="protein sequence ID" value="NYG02334.1"/>
    <property type="molecule type" value="Genomic_DNA"/>
</dbReference>
<keyword evidence="1" id="KW-0812">Transmembrane</keyword>
<dbReference type="Proteomes" id="UP000549695">
    <property type="component" value="Unassembled WGS sequence"/>
</dbReference>
<feature type="transmembrane region" description="Helical" evidence="1">
    <location>
        <begin position="115"/>
        <end position="134"/>
    </location>
</feature>
<accession>A0A852W6D1</accession>
<keyword evidence="1" id="KW-0472">Membrane</keyword>
<name>A0A852W6D1_PSEA5</name>
<dbReference type="GeneID" id="98052376"/>
<keyword evidence="3" id="KW-1185">Reference proteome</keyword>
<evidence type="ECO:0000313" key="2">
    <source>
        <dbReference type="EMBL" id="NYG02334.1"/>
    </source>
</evidence>
<feature type="transmembrane region" description="Helical" evidence="1">
    <location>
        <begin position="17"/>
        <end position="35"/>
    </location>
</feature>
<keyword evidence="1" id="KW-1133">Transmembrane helix</keyword>
<evidence type="ECO:0000313" key="3">
    <source>
        <dbReference type="Proteomes" id="UP000549695"/>
    </source>
</evidence>
<dbReference type="RefSeq" id="WP_073575896.1">
    <property type="nucleotide sequence ID" value="NZ_BAAAJZ010000003.1"/>
</dbReference>